<dbReference type="PROSITE" id="PS00059">
    <property type="entry name" value="ADH_ZINC"/>
    <property type="match status" value="1"/>
</dbReference>
<dbReference type="SUPFAM" id="SSF50129">
    <property type="entry name" value="GroES-like"/>
    <property type="match status" value="1"/>
</dbReference>
<evidence type="ECO:0000256" key="5">
    <source>
        <dbReference type="ARBA" id="ARBA00023002"/>
    </source>
</evidence>
<protein>
    <submittedName>
        <fullName evidence="8">Zinc-binding dehydrogenase</fullName>
    </submittedName>
</protein>
<comment type="cofactor">
    <cofactor evidence="1 6">
        <name>Zn(2+)</name>
        <dbReference type="ChEBI" id="CHEBI:29105"/>
    </cofactor>
</comment>
<gene>
    <name evidence="8" type="ORF">H7344_06980</name>
</gene>
<dbReference type="SMART" id="SM00829">
    <property type="entry name" value="PKS_ER"/>
    <property type="match status" value="1"/>
</dbReference>
<dbReference type="PANTHER" id="PTHR43350:SF17">
    <property type="entry name" value="NAD-DEPENDENT ALCOHOL DEHYDROGENASE"/>
    <property type="match status" value="1"/>
</dbReference>
<evidence type="ECO:0000256" key="4">
    <source>
        <dbReference type="ARBA" id="ARBA00022833"/>
    </source>
</evidence>
<comment type="similarity">
    <text evidence="2 6">Belongs to the zinc-containing alcohol dehydrogenase family.</text>
</comment>
<dbReference type="Proteomes" id="UP000604001">
    <property type="component" value="Unassembled WGS sequence"/>
</dbReference>
<feature type="domain" description="Enoyl reductase (ER)" evidence="7">
    <location>
        <begin position="8"/>
        <end position="311"/>
    </location>
</feature>
<keyword evidence="5" id="KW-0560">Oxidoreductase</keyword>
<dbReference type="InterPro" id="IPR013154">
    <property type="entry name" value="ADH-like_N"/>
</dbReference>
<accession>A0ABR6U6H7</accession>
<evidence type="ECO:0000256" key="3">
    <source>
        <dbReference type="ARBA" id="ARBA00022723"/>
    </source>
</evidence>
<comment type="caution">
    <text evidence="8">The sequence shown here is derived from an EMBL/GenBank/DDBJ whole genome shotgun (WGS) entry which is preliminary data.</text>
</comment>
<evidence type="ECO:0000256" key="6">
    <source>
        <dbReference type="RuleBase" id="RU361277"/>
    </source>
</evidence>
<dbReference type="InterPro" id="IPR013149">
    <property type="entry name" value="ADH-like_C"/>
</dbReference>
<dbReference type="EMBL" id="JACMYC010000003">
    <property type="protein sequence ID" value="MBC2960036.1"/>
    <property type="molecule type" value="Genomic_DNA"/>
</dbReference>
<reference evidence="8 9" key="1">
    <citation type="submission" date="2020-08" db="EMBL/GenBank/DDBJ databases">
        <title>novel species in genus Nocardioides.</title>
        <authorList>
            <person name="Zhang G."/>
        </authorList>
    </citation>
    <scope>NUCLEOTIDE SEQUENCE [LARGE SCALE GENOMIC DNA]</scope>
    <source>
        <strain evidence="8 9">SC8A-24</strain>
    </source>
</reference>
<dbReference type="Pfam" id="PF00107">
    <property type="entry name" value="ADH_zinc_N"/>
    <property type="match status" value="1"/>
</dbReference>
<dbReference type="InterPro" id="IPR002328">
    <property type="entry name" value="ADH_Zn_CS"/>
</dbReference>
<dbReference type="InterPro" id="IPR036291">
    <property type="entry name" value="NAD(P)-bd_dom_sf"/>
</dbReference>
<proteinExistence type="inferred from homology"/>
<evidence type="ECO:0000313" key="8">
    <source>
        <dbReference type="EMBL" id="MBC2960036.1"/>
    </source>
</evidence>
<evidence type="ECO:0000256" key="1">
    <source>
        <dbReference type="ARBA" id="ARBA00001947"/>
    </source>
</evidence>
<dbReference type="Gene3D" id="3.90.180.10">
    <property type="entry name" value="Medium-chain alcohol dehydrogenases, catalytic domain"/>
    <property type="match status" value="1"/>
</dbReference>
<dbReference type="Pfam" id="PF08240">
    <property type="entry name" value="ADH_N"/>
    <property type="match status" value="1"/>
</dbReference>
<dbReference type="InterPro" id="IPR020843">
    <property type="entry name" value="ER"/>
</dbReference>
<keyword evidence="9" id="KW-1185">Reference proteome</keyword>
<dbReference type="SUPFAM" id="SSF51735">
    <property type="entry name" value="NAD(P)-binding Rossmann-fold domains"/>
    <property type="match status" value="1"/>
</dbReference>
<evidence type="ECO:0000256" key="2">
    <source>
        <dbReference type="ARBA" id="ARBA00008072"/>
    </source>
</evidence>
<keyword evidence="4 6" id="KW-0862">Zinc</keyword>
<evidence type="ECO:0000259" key="7">
    <source>
        <dbReference type="SMART" id="SM00829"/>
    </source>
</evidence>
<keyword evidence="3 6" id="KW-0479">Metal-binding</keyword>
<sequence length="314" mass="32621">MKAWRFQGTGEPLVLADVPEPTAGPGQVVVDIHAAGLCHTDVGILHDPIWAAEIAEPPLTLGHELAGTISEVGDGVTGWAVGDRVGVSPAGTTRPGLGRDGGYSSKCIAHPADLVRMPAGLSFELAAMGTDAGRAPYRAVVVRGEVQAGQRVGVIGLGGLGQIGARIAVLKGAEVYVAEVKESLWPLAEDLGASGVAKSITEFVDQELDLIVDFAGFGSTTADAIETVKPFGRVVQVGMGVLESTISTNTLILKQVTLMGSRGGTVQDIADVYDMFTSRDLSPELTSITFGDIPAALDRLHRGEAVGRYVAVMR</sequence>
<dbReference type="PANTHER" id="PTHR43350">
    <property type="entry name" value="NAD-DEPENDENT ALCOHOL DEHYDROGENASE"/>
    <property type="match status" value="1"/>
</dbReference>
<dbReference type="InterPro" id="IPR011032">
    <property type="entry name" value="GroES-like_sf"/>
</dbReference>
<name>A0ABR6U6H7_9ACTN</name>
<dbReference type="CDD" id="cd08254">
    <property type="entry name" value="hydroxyacyl_CoA_DH"/>
    <property type="match status" value="1"/>
</dbReference>
<evidence type="ECO:0000313" key="9">
    <source>
        <dbReference type="Proteomes" id="UP000604001"/>
    </source>
</evidence>
<organism evidence="8 9">
    <name type="scientific">Nocardioides deserti</name>
    <dbReference type="NCBI Taxonomy" id="1588644"/>
    <lineage>
        <taxon>Bacteria</taxon>
        <taxon>Bacillati</taxon>
        <taxon>Actinomycetota</taxon>
        <taxon>Actinomycetes</taxon>
        <taxon>Propionibacteriales</taxon>
        <taxon>Nocardioidaceae</taxon>
        <taxon>Nocardioides</taxon>
    </lineage>
</organism>